<feature type="region of interest" description="Disordered" evidence="1">
    <location>
        <begin position="1"/>
        <end position="37"/>
    </location>
</feature>
<dbReference type="Proteomes" id="UP000053226">
    <property type="component" value="Unassembled WGS sequence"/>
</dbReference>
<comment type="caution">
    <text evidence="2">The sequence shown here is derived from an EMBL/GenBank/DDBJ whole genome shotgun (WGS) entry which is preliminary data.</text>
</comment>
<organism evidence="2 3">
    <name type="scientific">Moellerella wisconsensis ATCC 35017</name>
    <dbReference type="NCBI Taxonomy" id="1354267"/>
    <lineage>
        <taxon>Bacteria</taxon>
        <taxon>Pseudomonadati</taxon>
        <taxon>Pseudomonadota</taxon>
        <taxon>Gammaproteobacteria</taxon>
        <taxon>Enterobacterales</taxon>
        <taxon>Morganellaceae</taxon>
        <taxon>Moellerella</taxon>
    </lineage>
</organism>
<evidence type="ECO:0000313" key="3">
    <source>
        <dbReference type="Proteomes" id="UP000053226"/>
    </source>
</evidence>
<evidence type="ECO:0000256" key="1">
    <source>
        <dbReference type="SAM" id="MobiDB-lite"/>
    </source>
</evidence>
<reference evidence="2 3" key="1">
    <citation type="submission" date="2015-07" db="EMBL/GenBank/DDBJ databases">
        <title>ATOL: Assembling a taxonomically balanced genome-scale reconstruction of the evolutionary history of the Enterobacteriaceae.</title>
        <authorList>
            <person name="Plunkett G.III."/>
            <person name="Neeno-Eckwall E.C."/>
            <person name="Glasner J.D."/>
            <person name="Perna N.T."/>
        </authorList>
    </citation>
    <scope>NUCLEOTIDE SEQUENCE [LARGE SCALE GENOMIC DNA]</scope>
    <source>
        <strain evidence="2 3">ATCC 35017</strain>
    </source>
</reference>
<proteinExistence type="predicted"/>
<dbReference type="AlphaFoldDB" id="A0A0N0ZA91"/>
<feature type="compositionally biased region" description="Polar residues" evidence="1">
    <location>
        <begin position="1"/>
        <end position="20"/>
    </location>
</feature>
<dbReference type="EMBL" id="LGAA01000002">
    <property type="protein sequence ID" value="KPD04397.1"/>
    <property type="molecule type" value="Genomic_DNA"/>
</dbReference>
<name>A0A0N0ZA91_9GAMM</name>
<protein>
    <submittedName>
        <fullName evidence="2">Uncharacterized protein</fullName>
    </submittedName>
</protein>
<gene>
    <name evidence="2" type="ORF">M992_0093</name>
</gene>
<evidence type="ECO:0000313" key="2">
    <source>
        <dbReference type="EMBL" id="KPD04397.1"/>
    </source>
</evidence>
<accession>A0A0N0ZA91</accession>
<keyword evidence="3" id="KW-1185">Reference proteome</keyword>
<sequence>MREVTTIATDSTGCYDANSQAEKKPVEPDPTNIGVGI</sequence>